<dbReference type="EMBL" id="CM042049">
    <property type="protein sequence ID" value="KAI3746118.1"/>
    <property type="molecule type" value="Genomic_DNA"/>
</dbReference>
<name>A0ACB9DIE1_ARCLA</name>
<dbReference type="Proteomes" id="UP001055879">
    <property type="component" value="Linkage Group LG03"/>
</dbReference>
<comment type="caution">
    <text evidence="1">The sequence shown here is derived from an EMBL/GenBank/DDBJ whole genome shotgun (WGS) entry which is preliminary data.</text>
</comment>
<evidence type="ECO:0000313" key="1">
    <source>
        <dbReference type="EMBL" id="KAI3746118.1"/>
    </source>
</evidence>
<reference evidence="2" key="1">
    <citation type="journal article" date="2022" name="Mol. Ecol. Resour.">
        <title>The genomes of chicory, endive, great burdock and yacon provide insights into Asteraceae palaeo-polyploidization history and plant inulin production.</title>
        <authorList>
            <person name="Fan W."/>
            <person name="Wang S."/>
            <person name="Wang H."/>
            <person name="Wang A."/>
            <person name="Jiang F."/>
            <person name="Liu H."/>
            <person name="Zhao H."/>
            <person name="Xu D."/>
            <person name="Zhang Y."/>
        </authorList>
    </citation>
    <scope>NUCLEOTIDE SEQUENCE [LARGE SCALE GENOMIC DNA]</scope>
    <source>
        <strain evidence="2">cv. Niubang</strain>
    </source>
</reference>
<gene>
    <name evidence="1" type="ORF">L6452_08540</name>
</gene>
<protein>
    <submittedName>
        <fullName evidence="1">Uncharacterized protein</fullName>
    </submittedName>
</protein>
<sequence length="206" mass="23744">MVVSDKSLEFLAINFQGFKSLSLLRCDGFSTGGLKAIATHCKSASNKNARCHEKVKMLHDNLVNLDYVLHRGSQLWYILYLCEIWPLAISLWFLQMEICICTAIDLFWSWSNKGSTRNLEFYLDDTMACDHFGLFFWNNNSLGWALYGLDYLLIFSVTYSLSRLQYCINHLCEIWPWAISHFGVALFIVQNLNAKPVANLHFFTAS</sequence>
<organism evidence="1 2">
    <name type="scientific">Arctium lappa</name>
    <name type="common">Greater burdock</name>
    <name type="synonym">Lappa major</name>
    <dbReference type="NCBI Taxonomy" id="4217"/>
    <lineage>
        <taxon>Eukaryota</taxon>
        <taxon>Viridiplantae</taxon>
        <taxon>Streptophyta</taxon>
        <taxon>Embryophyta</taxon>
        <taxon>Tracheophyta</taxon>
        <taxon>Spermatophyta</taxon>
        <taxon>Magnoliopsida</taxon>
        <taxon>eudicotyledons</taxon>
        <taxon>Gunneridae</taxon>
        <taxon>Pentapetalae</taxon>
        <taxon>asterids</taxon>
        <taxon>campanulids</taxon>
        <taxon>Asterales</taxon>
        <taxon>Asteraceae</taxon>
        <taxon>Carduoideae</taxon>
        <taxon>Cardueae</taxon>
        <taxon>Arctiinae</taxon>
        <taxon>Arctium</taxon>
    </lineage>
</organism>
<proteinExistence type="predicted"/>
<evidence type="ECO:0000313" key="2">
    <source>
        <dbReference type="Proteomes" id="UP001055879"/>
    </source>
</evidence>
<keyword evidence="2" id="KW-1185">Reference proteome</keyword>
<reference evidence="1 2" key="2">
    <citation type="journal article" date="2022" name="Mol. Ecol. Resour.">
        <title>The genomes of chicory, endive, great burdock and yacon provide insights into Asteraceae paleo-polyploidization history and plant inulin production.</title>
        <authorList>
            <person name="Fan W."/>
            <person name="Wang S."/>
            <person name="Wang H."/>
            <person name="Wang A."/>
            <person name="Jiang F."/>
            <person name="Liu H."/>
            <person name="Zhao H."/>
            <person name="Xu D."/>
            <person name="Zhang Y."/>
        </authorList>
    </citation>
    <scope>NUCLEOTIDE SEQUENCE [LARGE SCALE GENOMIC DNA]</scope>
    <source>
        <strain evidence="2">cv. Niubang</strain>
    </source>
</reference>
<accession>A0ACB9DIE1</accession>